<dbReference type="PROSITE" id="PS51192">
    <property type="entry name" value="HELICASE_ATP_BIND_1"/>
    <property type="match status" value="1"/>
</dbReference>
<dbReference type="SUPFAM" id="SSF52540">
    <property type="entry name" value="P-loop containing nucleoside triphosphate hydrolases"/>
    <property type="match status" value="1"/>
</dbReference>
<dbReference type="KEGG" id="lhb:D1010_03130"/>
<sequence length="460" mass="51846">MTYQLHPYQTDLVNKARQSLATGHKAVLIVSPAGSGKSVVIAEIARMATEKGGHVMFMVHRQELVEQIMQTFIADDINLQHCTVMTVGKIVHRMDRLPKPTLIITDETHHALAKTYQKIYEHYPDVARVGFTATPWRMSGKGFTSVYDDMIVGPEVQWLIENHYLADYTYYAPTLIDSDKLKRSSTGDYTQASMSDAIKEPKIFGDVLAHYKRLAEGRQAIVYAHSVEASMQVAEMFKDAGISAAHADAKTPQRERDSIMRDFKAGKIRILSNVDLISEGFNVPDVGVIIMLRPTASLVLYIQQAMRCMRYEPGKHAIIIDHVGNVMRFGPPRMPRADQWTLDDRNKKKRGGTPGPAIKTCPKCFAIVPAATTVCKLCGYVWETAEAEDLEVDEAAKLNKLDESRFIVTDYENIQWARKDPKDAKTPKEMYKIAAARGYKPGWAYHQIIARGWVTERKRA</sequence>
<dbReference type="GO" id="GO:0003677">
    <property type="term" value="F:DNA binding"/>
    <property type="evidence" value="ECO:0007669"/>
    <property type="project" value="InterPro"/>
</dbReference>
<dbReference type="RefSeq" id="WP_152260206.1">
    <property type="nucleotide sequence ID" value="NZ_CP045143.1"/>
</dbReference>
<organism evidence="3 4">
    <name type="scientific">Schleiferilactobacillus harbinensis</name>
    <dbReference type="NCBI Taxonomy" id="304207"/>
    <lineage>
        <taxon>Bacteria</taxon>
        <taxon>Bacillati</taxon>
        <taxon>Bacillota</taxon>
        <taxon>Bacilli</taxon>
        <taxon>Lactobacillales</taxon>
        <taxon>Lactobacillaceae</taxon>
        <taxon>Schleiferilactobacillus</taxon>
    </lineage>
</organism>
<evidence type="ECO:0000313" key="3">
    <source>
        <dbReference type="EMBL" id="QFR22515.1"/>
    </source>
</evidence>
<protein>
    <submittedName>
        <fullName evidence="3">AAA family ATPase</fullName>
    </submittedName>
</protein>
<dbReference type="EMBL" id="CP045143">
    <property type="protein sequence ID" value="QFR22515.1"/>
    <property type="molecule type" value="Genomic_DNA"/>
</dbReference>
<dbReference type="InterPro" id="IPR050742">
    <property type="entry name" value="Helicase_Restrict-Modif_Enz"/>
</dbReference>
<dbReference type="Pfam" id="PF10571">
    <property type="entry name" value="UPF0547"/>
    <property type="match status" value="1"/>
</dbReference>
<dbReference type="InterPro" id="IPR027417">
    <property type="entry name" value="P-loop_NTPase"/>
</dbReference>
<dbReference type="GO" id="GO:0005829">
    <property type="term" value="C:cytosol"/>
    <property type="evidence" value="ECO:0007669"/>
    <property type="project" value="TreeGrafter"/>
</dbReference>
<dbReference type="Pfam" id="PF04851">
    <property type="entry name" value="ResIII"/>
    <property type="match status" value="2"/>
</dbReference>
<dbReference type="GO" id="GO:0005524">
    <property type="term" value="F:ATP binding"/>
    <property type="evidence" value="ECO:0007669"/>
    <property type="project" value="InterPro"/>
</dbReference>
<feature type="domain" description="Helicase ATP-binding" evidence="1">
    <location>
        <begin position="18"/>
        <end position="153"/>
    </location>
</feature>
<dbReference type="InterPro" id="IPR014001">
    <property type="entry name" value="Helicase_ATP-bd"/>
</dbReference>
<proteinExistence type="predicted"/>
<evidence type="ECO:0000313" key="4">
    <source>
        <dbReference type="Proteomes" id="UP000326779"/>
    </source>
</evidence>
<evidence type="ECO:0000259" key="2">
    <source>
        <dbReference type="PROSITE" id="PS51194"/>
    </source>
</evidence>
<dbReference type="InterPro" id="IPR006935">
    <property type="entry name" value="Helicase/UvrB_N"/>
</dbReference>
<reference evidence="3 4" key="1">
    <citation type="submission" date="2019-10" db="EMBL/GenBank/DDBJ databases">
        <title>The completed genome of Lactobacillus harbinensis M1.</title>
        <authorList>
            <person name="Zheng Y."/>
        </authorList>
    </citation>
    <scope>NUCLEOTIDE SEQUENCE [LARGE SCALE GENOMIC DNA]</scope>
    <source>
        <strain evidence="3 4">M1</strain>
    </source>
</reference>
<dbReference type="PANTHER" id="PTHR47396:SF1">
    <property type="entry name" value="ATP-DEPENDENT HELICASE IRC3-RELATED"/>
    <property type="match status" value="1"/>
</dbReference>
<accession>A0A5P8M2L6</accession>
<gene>
    <name evidence="3" type="ORF">D1010_03130</name>
</gene>
<dbReference type="PROSITE" id="PS51194">
    <property type="entry name" value="HELICASE_CTER"/>
    <property type="match status" value="1"/>
</dbReference>
<dbReference type="SMART" id="SM00490">
    <property type="entry name" value="HELICc"/>
    <property type="match status" value="1"/>
</dbReference>
<dbReference type="GO" id="GO:0016787">
    <property type="term" value="F:hydrolase activity"/>
    <property type="evidence" value="ECO:0007669"/>
    <property type="project" value="InterPro"/>
</dbReference>
<dbReference type="Pfam" id="PF00271">
    <property type="entry name" value="Helicase_C"/>
    <property type="match status" value="1"/>
</dbReference>
<dbReference type="Gene3D" id="3.40.50.300">
    <property type="entry name" value="P-loop containing nucleotide triphosphate hydrolases"/>
    <property type="match status" value="2"/>
</dbReference>
<dbReference type="InterPro" id="IPR001650">
    <property type="entry name" value="Helicase_C-like"/>
</dbReference>
<dbReference type="PANTHER" id="PTHR47396">
    <property type="entry name" value="TYPE I RESTRICTION ENZYME ECOKI R PROTEIN"/>
    <property type="match status" value="1"/>
</dbReference>
<dbReference type="InterPro" id="IPR018886">
    <property type="entry name" value="UPF0547"/>
</dbReference>
<dbReference type="SMART" id="SM00487">
    <property type="entry name" value="DEXDc"/>
    <property type="match status" value="1"/>
</dbReference>
<name>A0A5P8M2L6_9LACO</name>
<evidence type="ECO:0000259" key="1">
    <source>
        <dbReference type="PROSITE" id="PS51192"/>
    </source>
</evidence>
<dbReference type="Proteomes" id="UP000326779">
    <property type="component" value="Chromosome"/>
</dbReference>
<feature type="domain" description="Helicase C-terminal" evidence="2">
    <location>
        <begin position="206"/>
        <end position="350"/>
    </location>
</feature>
<dbReference type="AlphaFoldDB" id="A0A5P8M2L6"/>